<sequence>MERASFGNIAVLNDFSIDIIKRIKLANKKQMISAKRYANAQLQYNAYLVFQDISYGYNENRSLSKKLERKRQQCIQMGIFAFCRDFFGYLLSKLKPTHERLIDEVISSIYNYHEEYILKKSIPIERNGNVTQTFIPYDGSLTASIDIRKVSNQNTEPLNIKLYMNKIEDKYQTKSSSLQKPAYSYFNFDSYKLLPRSELNEDTILLLSNLMKNLIELSLERKGYAFFNVPHDIFNVAMSDAFREFKNSIYQVINQDLYASLDSLVLEYLYSYYYFACKHIEVESKKLSEAT</sequence>
<proteinExistence type="predicted"/>
<accession>A0ABQ8P764</accession>
<evidence type="ECO:0000313" key="2">
    <source>
        <dbReference type="Proteomes" id="UP001071777"/>
    </source>
</evidence>
<organism evidence="1 2">
    <name type="scientific">Cryptosporidium canis</name>
    <dbReference type="NCBI Taxonomy" id="195482"/>
    <lineage>
        <taxon>Eukaryota</taxon>
        <taxon>Sar</taxon>
        <taxon>Alveolata</taxon>
        <taxon>Apicomplexa</taxon>
        <taxon>Conoidasida</taxon>
        <taxon>Coccidia</taxon>
        <taxon>Eucoccidiorida</taxon>
        <taxon>Eimeriorina</taxon>
        <taxon>Cryptosporidiidae</taxon>
        <taxon>Cryptosporidium</taxon>
    </lineage>
</organism>
<protein>
    <submittedName>
        <fullName evidence="1">Uncharacterized protein</fullName>
    </submittedName>
</protein>
<keyword evidence="2" id="KW-1185">Reference proteome</keyword>
<evidence type="ECO:0000313" key="1">
    <source>
        <dbReference type="EMBL" id="KAJ1610734.1"/>
    </source>
</evidence>
<gene>
    <name evidence="1" type="ORF">OJ252_1825</name>
</gene>
<name>A0ABQ8P764_9CRYT</name>
<reference evidence="1" key="1">
    <citation type="submission" date="2022-10" db="EMBL/GenBank/DDBJ databases">
        <title>Adaptive evolution leads to modifications in subtelomeric GC content in a zoonotic Cryptosporidium species.</title>
        <authorList>
            <person name="Li J."/>
            <person name="Feng Y."/>
            <person name="Xiao L."/>
        </authorList>
    </citation>
    <scope>NUCLEOTIDE SEQUENCE</scope>
    <source>
        <strain evidence="1">25894</strain>
    </source>
</reference>
<dbReference type="Proteomes" id="UP001071777">
    <property type="component" value="Unassembled WGS sequence"/>
</dbReference>
<dbReference type="EMBL" id="JAPCXB010000068">
    <property type="protein sequence ID" value="KAJ1610734.1"/>
    <property type="molecule type" value="Genomic_DNA"/>
</dbReference>
<comment type="caution">
    <text evidence="1">The sequence shown here is derived from an EMBL/GenBank/DDBJ whole genome shotgun (WGS) entry which is preliminary data.</text>
</comment>